<dbReference type="InterPro" id="IPR011050">
    <property type="entry name" value="Pectin_lyase_fold/virulence"/>
</dbReference>
<dbReference type="GO" id="GO:0016829">
    <property type="term" value="F:lyase activity"/>
    <property type="evidence" value="ECO:0007669"/>
    <property type="project" value="UniProtKB-KW"/>
</dbReference>
<dbReference type="AlphaFoldDB" id="G4QNH8"/>
<evidence type="ECO:0000313" key="3">
    <source>
        <dbReference type="Proteomes" id="UP000009282"/>
    </source>
</evidence>
<dbReference type="Gene3D" id="2.160.20.10">
    <property type="entry name" value="Single-stranded right-handed beta-helix, Pectin lyase-like"/>
    <property type="match status" value="2"/>
</dbReference>
<organism evidence="2 3">
    <name type="scientific">Glaciecola nitratireducens (strain JCM 12485 / KCTC 12276 / FR1064)</name>
    <dbReference type="NCBI Taxonomy" id="1085623"/>
    <lineage>
        <taxon>Bacteria</taxon>
        <taxon>Pseudomonadati</taxon>
        <taxon>Pseudomonadota</taxon>
        <taxon>Gammaproteobacteria</taxon>
        <taxon>Alteromonadales</taxon>
        <taxon>Alteromonadaceae</taxon>
        <taxon>Brumicola</taxon>
    </lineage>
</organism>
<reference evidence="2 3" key="1">
    <citation type="journal article" date="2011" name="J. Bacteriol.">
        <title>Complete genome sequence of seawater bacterium Glaciecola nitratireducens FR1064T.</title>
        <authorList>
            <person name="Bian F."/>
            <person name="Qin Q.L."/>
            <person name="Xie B.B."/>
            <person name="Shu Y.L."/>
            <person name="Zhang X.Y."/>
            <person name="Yu Y."/>
            <person name="Chen B."/>
            <person name="Chen X.L."/>
            <person name="Zhou B.C."/>
            <person name="Zhang Y.Z."/>
        </authorList>
    </citation>
    <scope>NUCLEOTIDE SEQUENCE [LARGE SCALE GENOMIC DNA]</scope>
    <source>
        <strain evidence="3">JCM 12485 / KCTC 12276 / FR1064</strain>
    </source>
</reference>
<dbReference type="InterPro" id="IPR012334">
    <property type="entry name" value="Pectin_lyas_fold"/>
</dbReference>
<dbReference type="Pfam" id="PF12708">
    <property type="entry name" value="Pect-lyase_RHGA_epim"/>
    <property type="match status" value="1"/>
</dbReference>
<dbReference type="SUPFAM" id="SSF51126">
    <property type="entry name" value="Pectin lyase-like"/>
    <property type="match status" value="1"/>
</dbReference>
<sequence>MWQKFVDEGPVDSNIPDFSYTGFFAKNSAVNAPPEMIFNVLDFNAIPDDGIDDSQSIQAAIDAANENGEGIVFLPKGRYLITGGEAANILKISSSNIIIRGESDRGENASVLFLKNPSSGKEFGLIGQNNADLRSIAAISIEGEQDNTVLASFTDKDFSRGTRIIEVGSTANFRPHQTIRVLLSEAQDDATSPSQDNDSLVNLLTYPFEFTEEQSLTLGRYGQTVEYITKIRKVVDDTHIELYQPLRFDHLKQHSPTIMAFTGLTNVGIEHIRFESAWLGQYIHHAPYPADSVGSDIIRSEREQDYGWVALWGTWLSDSWISNVTFNNFTQNIILSNSSFTDINDITLQGNGGHAGITYSSAYNILTTNVHIQGDFVHPLSIRAWTSGCVFKDISIDTTKFNALDRTGPFIDLHGLYPYENLFENLTGFYVHSGGDLGVLPHSGVRNTFWNIQAPDEIERFDYAIGEFFNTAATQVNKMYQYYPSSIVVGVYRVSGGEVTINRNPNDRVEPFMQIYNLNQRVVSVESLFNSQVLLRQAAYPLLPEPPILLLN</sequence>
<dbReference type="InterPro" id="IPR024535">
    <property type="entry name" value="RHGA/B-epi-like_pectate_lyase"/>
</dbReference>
<protein>
    <submittedName>
        <fullName evidence="2">Putative virulence factor (Pectin lyase fold protein)</fullName>
    </submittedName>
</protein>
<dbReference type="KEGG" id="gni:GNIT_3688"/>
<feature type="domain" description="Rhamnogalacturonase A/B/Epimerase-like pectate lyase" evidence="1">
    <location>
        <begin position="37"/>
        <end position="103"/>
    </location>
</feature>
<evidence type="ECO:0000313" key="2">
    <source>
        <dbReference type="EMBL" id="AEP31782.1"/>
    </source>
</evidence>
<dbReference type="eggNOG" id="COG5434">
    <property type="taxonomic scope" value="Bacteria"/>
</dbReference>
<dbReference type="STRING" id="1085623.GNIT_3688"/>
<proteinExistence type="predicted"/>
<evidence type="ECO:0000259" key="1">
    <source>
        <dbReference type="Pfam" id="PF12708"/>
    </source>
</evidence>
<gene>
    <name evidence="2" type="ordered locus">GNIT_3688</name>
</gene>
<keyword evidence="2" id="KW-0456">Lyase</keyword>
<name>G4QNH8_GLANF</name>
<accession>G4QNH8</accession>
<keyword evidence="3" id="KW-1185">Reference proteome</keyword>
<dbReference type="Proteomes" id="UP000009282">
    <property type="component" value="Chromosome"/>
</dbReference>
<dbReference type="HOGENOM" id="CLU_453251_0_0_6"/>
<dbReference type="EMBL" id="CP003060">
    <property type="protein sequence ID" value="AEP31782.1"/>
    <property type="molecule type" value="Genomic_DNA"/>
</dbReference>